<name>A0ACC1XPY7_MELAZ</name>
<organism evidence="1 2">
    <name type="scientific">Melia azedarach</name>
    <name type="common">Chinaberry tree</name>
    <dbReference type="NCBI Taxonomy" id="155640"/>
    <lineage>
        <taxon>Eukaryota</taxon>
        <taxon>Viridiplantae</taxon>
        <taxon>Streptophyta</taxon>
        <taxon>Embryophyta</taxon>
        <taxon>Tracheophyta</taxon>
        <taxon>Spermatophyta</taxon>
        <taxon>Magnoliopsida</taxon>
        <taxon>eudicotyledons</taxon>
        <taxon>Gunneridae</taxon>
        <taxon>Pentapetalae</taxon>
        <taxon>rosids</taxon>
        <taxon>malvids</taxon>
        <taxon>Sapindales</taxon>
        <taxon>Meliaceae</taxon>
        <taxon>Melia</taxon>
    </lineage>
</organism>
<dbReference type="EMBL" id="CM051401">
    <property type="protein sequence ID" value="KAJ4713270.1"/>
    <property type="molecule type" value="Genomic_DNA"/>
</dbReference>
<protein>
    <submittedName>
        <fullName evidence="1">tRNA(Ile2) 2-agmatinylcytidine synthetase TiaS (tRNA(Ile2)-agm2C synthetase) like</fullName>
    </submittedName>
</protein>
<dbReference type="Proteomes" id="UP001164539">
    <property type="component" value="Chromosome 8"/>
</dbReference>
<comment type="caution">
    <text evidence="1">The sequence shown here is derived from an EMBL/GenBank/DDBJ whole genome shotgun (WGS) entry which is preliminary data.</text>
</comment>
<keyword evidence="2" id="KW-1185">Reference proteome</keyword>
<sequence>MDIKQPSSPPSTSDSQNSATQPIQPKCEVDDAPANNGVFDVFDQKPETKPDSIPQHFQVLKSEDYIEKYQKYEANYTRRLMAKYFSKNNIYGGNIFDEKITIDGETIMSSRWPCTRSFADPVQGFEDQNISGSTSTAETPNNISNGKHTPKKNS</sequence>
<accession>A0ACC1XPY7</accession>
<evidence type="ECO:0000313" key="2">
    <source>
        <dbReference type="Proteomes" id="UP001164539"/>
    </source>
</evidence>
<evidence type="ECO:0000313" key="1">
    <source>
        <dbReference type="EMBL" id="KAJ4713270.1"/>
    </source>
</evidence>
<gene>
    <name evidence="1" type="ORF">OWV82_015387</name>
</gene>
<proteinExistence type="predicted"/>
<reference evidence="1 2" key="1">
    <citation type="journal article" date="2023" name="Science">
        <title>Complex scaffold remodeling in plant triterpene biosynthesis.</title>
        <authorList>
            <person name="De La Pena R."/>
            <person name="Hodgson H."/>
            <person name="Liu J.C."/>
            <person name="Stephenson M.J."/>
            <person name="Martin A.C."/>
            <person name="Owen C."/>
            <person name="Harkess A."/>
            <person name="Leebens-Mack J."/>
            <person name="Jimenez L.E."/>
            <person name="Osbourn A."/>
            <person name="Sattely E.S."/>
        </authorList>
    </citation>
    <scope>NUCLEOTIDE SEQUENCE [LARGE SCALE GENOMIC DNA]</scope>
    <source>
        <strain evidence="2">cv. JPN11</strain>
        <tissue evidence="1">Leaf</tissue>
    </source>
</reference>